<gene>
    <name evidence="1" type="ORF">Vadar_034350</name>
</gene>
<accession>A0ACB7Z0I6</accession>
<comment type="caution">
    <text evidence="1">The sequence shown here is derived from an EMBL/GenBank/DDBJ whole genome shotgun (WGS) entry which is preliminary data.</text>
</comment>
<reference evidence="1 2" key="1">
    <citation type="journal article" date="2021" name="Hortic Res">
        <title>High-quality reference genome and annotation aids understanding of berry development for evergreen blueberry (Vaccinium darrowii).</title>
        <authorList>
            <person name="Yu J."/>
            <person name="Hulse-Kemp A.M."/>
            <person name="Babiker E."/>
            <person name="Staton M."/>
        </authorList>
    </citation>
    <scope>NUCLEOTIDE SEQUENCE [LARGE SCALE GENOMIC DNA]</scope>
    <source>
        <strain evidence="2">cv. NJ 8807/NJ 8810</strain>
        <tissue evidence="1">Young leaf</tissue>
    </source>
</reference>
<organism evidence="1 2">
    <name type="scientific">Vaccinium darrowii</name>
    <dbReference type="NCBI Taxonomy" id="229202"/>
    <lineage>
        <taxon>Eukaryota</taxon>
        <taxon>Viridiplantae</taxon>
        <taxon>Streptophyta</taxon>
        <taxon>Embryophyta</taxon>
        <taxon>Tracheophyta</taxon>
        <taxon>Spermatophyta</taxon>
        <taxon>Magnoliopsida</taxon>
        <taxon>eudicotyledons</taxon>
        <taxon>Gunneridae</taxon>
        <taxon>Pentapetalae</taxon>
        <taxon>asterids</taxon>
        <taxon>Ericales</taxon>
        <taxon>Ericaceae</taxon>
        <taxon>Vaccinioideae</taxon>
        <taxon>Vaccinieae</taxon>
        <taxon>Vaccinium</taxon>
    </lineage>
</organism>
<proteinExistence type="predicted"/>
<dbReference type="EMBL" id="CM037153">
    <property type="protein sequence ID" value="KAH7859306.1"/>
    <property type="molecule type" value="Genomic_DNA"/>
</dbReference>
<protein>
    <submittedName>
        <fullName evidence="1">Uncharacterized protein</fullName>
    </submittedName>
</protein>
<keyword evidence="2" id="KW-1185">Reference proteome</keyword>
<name>A0ACB7Z0I6_9ERIC</name>
<dbReference type="Proteomes" id="UP000828048">
    <property type="component" value="Chromosome 3"/>
</dbReference>
<sequence length="99" mass="11872">MFSMFSGNPASEPGKRRGRRQISRSELVARSMRDWNWVAFKGVVMMVTVRSRSWAARSLAKSVMGMRWLWDMRGTMRKWRWRWRWWIWVAMGGVSATKE</sequence>
<evidence type="ECO:0000313" key="1">
    <source>
        <dbReference type="EMBL" id="KAH7859306.1"/>
    </source>
</evidence>
<evidence type="ECO:0000313" key="2">
    <source>
        <dbReference type="Proteomes" id="UP000828048"/>
    </source>
</evidence>